<dbReference type="InterPro" id="IPR013216">
    <property type="entry name" value="Methyltransf_11"/>
</dbReference>
<reference evidence="4" key="1">
    <citation type="journal article" date="2019" name="Int. J. Syst. Evol. Microbiol.">
        <title>The Global Catalogue of Microorganisms (GCM) 10K type strain sequencing project: providing services to taxonomists for standard genome sequencing and annotation.</title>
        <authorList>
            <consortium name="The Broad Institute Genomics Platform"/>
            <consortium name="The Broad Institute Genome Sequencing Center for Infectious Disease"/>
            <person name="Wu L."/>
            <person name="Ma J."/>
        </authorList>
    </citation>
    <scope>NUCLEOTIDE SEQUENCE [LARGE SCALE GENOMIC DNA]</scope>
    <source>
        <strain evidence="4">NBRC 106593</strain>
    </source>
</reference>
<keyword evidence="3" id="KW-0489">Methyltransferase</keyword>
<name>A0ABW2AVH9_9MICO</name>
<dbReference type="InterPro" id="IPR029063">
    <property type="entry name" value="SAM-dependent_MTases_sf"/>
</dbReference>
<dbReference type="EMBL" id="JBHSWJ010000002">
    <property type="protein sequence ID" value="MFC6714633.1"/>
    <property type="molecule type" value="Genomic_DNA"/>
</dbReference>
<dbReference type="Gene3D" id="3.40.50.150">
    <property type="entry name" value="Vaccinia Virus protein VP39"/>
    <property type="match status" value="1"/>
</dbReference>
<accession>A0ABW2AVH9</accession>
<dbReference type="PANTHER" id="PTHR44068:SF1">
    <property type="entry name" value="HYPOTHETICAL LOC100005854"/>
    <property type="match status" value="1"/>
</dbReference>
<dbReference type="CDD" id="cd02440">
    <property type="entry name" value="AdoMet_MTases"/>
    <property type="match status" value="1"/>
</dbReference>
<comment type="caution">
    <text evidence="3">The sequence shown here is derived from an EMBL/GenBank/DDBJ whole genome shotgun (WGS) entry which is preliminary data.</text>
</comment>
<protein>
    <submittedName>
        <fullName evidence="3">Class I SAM-dependent methyltransferase</fullName>
        <ecNumber evidence="3">2.1.1.-</ecNumber>
    </submittedName>
</protein>
<evidence type="ECO:0000256" key="1">
    <source>
        <dbReference type="ARBA" id="ARBA00022679"/>
    </source>
</evidence>
<dbReference type="InterPro" id="IPR050447">
    <property type="entry name" value="Erg6_SMT_methyltransf"/>
</dbReference>
<dbReference type="GO" id="GO:0032259">
    <property type="term" value="P:methylation"/>
    <property type="evidence" value="ECO:0007669"/>
    <property type="project" value="UniProtKB-KW"/>
</dbReference>
<proteinExistence type="predicted"/>
<dbReference type="Proteomes" id="UP001596356">
    <property type="component" value="Unassembled WGS sequence"/>
</dbReference>
<feature type="domain" description="Methyltransferase type 11" evidence="2">
    <location>
        <begin position="39"/>
        <end position="135"/>
    </location>
</feature>
<dbReference type="GO" id="GO:0008168">
    <property type="term" value="F:methyltransferase activity"/>
    <property type="evidence" value="ECO:0007669"/>
    <property type="project" value="UniProtKB-KW"/>
</dbReference>
<gene>
    <name evidence="3" type="ORF">ACFQBT_12725</name>
</gene>
<organism evidence="3 4">
    <name type="scientific">Branchiibius cervicis</name>
    <dbReference type="NCBI Taxonomy" id="908252"/>
    <lineage>
        <taxon>Bacteria</taxon>
        <taxon>Bacillati</taxon>
        <taxon>Actinomycetota</taxon>
        <taxon>Actinomycetes</taxon>
        <taxon>Micrococcales</taxon>
        <taxon>Dermacoccaceae</taxon>
        <taxon>Branchiibius</taxon>
    </lineage>
</organism>
<keyword evidence="1 3" id="KW-0808">Transferase</keyword>
<dbReference type="RefSeq" id="WP_377823179.1">
    <property type="nucleotide sequence ID" value="NZ_JBHSWJ010000002.1"/>
</dbReference>
<sequence>MATYTHGHAESVLRSHRSRTAENSAGYLLGRLHAGQSLLDIGSGPGTITADLARIVAPGPLTALEATDEAIALTKAELDAQGIDATYVVGDVHDLDLPSRTYDVTHAHQVLQHLVDPVSALREMGRVTRPGGVIAVRDADYAAFTWWPLIPALDEWLDLYRRLARHNGAEPDAGRRLLSWARAADLQILQASSTNWTYATPTDRRWWGGLWAERITDSAIADQATALEWADRADLERIADGWREWADHPDGWFMVPSGELIAAP</sequence>
<dbReference type="PANTHER" id="PTHR44068">
    <property type="entry name" value="ZGC:194242"/>
    <property type="match status" value="1"/>
</dbReference>
<dbReference type="EC" id="2.1.1.-" evidence="3"/>
<dbReference type="SUPFAM" id="SSF53335">
    <property type="entry name" value="S-adenosyl-L-methionine-dependent methyltransferases"/>
    <property type="match status" value="1"/>
</dbReference>
<dbReference type="Pfam" id="PF08241">
    <property type="entry name" value="Methyltransf_11"/>
    <property type="match status" value="1"/>
</dbReference>
<evidence type="ECO:0000259" key="2">
    <source>
        <dbReference type="Pfam" id="PF08241"/>
    </source>
</evidence>
<evidence type="ECO:0000313" key="4">
    <source>
        <dbReference type="Proteomes" id="UP001596356"/>
    </source>
</evidence>
<keyword evidence="4" id="KW-1185">Reference proteome</keyword>
<evidence type="ECO:0000313" key="3">
    <source>
        <dbReference type="EMBL" id="MFC6714633.1"/>
    </source>
</evidence>